<sequence>MFKAGNYTPSAVTYVFYKTTLLDIMPDIIPESKKDKDPGVIKYVSKHQTSITTQEQAEWVLENALKKLEQQQVPSEHAIIDSFWIDACHKSGFELHWAVDKSLGVDPAGVIYMKKWLDTKHPDSLPLAAFTTVGVGAVVMNELNEYC</sequence>
<evidence type="ECO:0000313" key="1">
    <source>
        <dbReference type="Proteomes" id="UP000887574"/>
    </source>
</evidence>
<dbReference type="AlphaFoldDB" id="A0A915EJD5"/>
<keyword evidence="1" id="KW-1185">Reference proteome</keyword>
<evidence type="ECO:0000313" key="2">
    <source>
        <dbReference type="WBParaSite" id="jg5989"/>
    </source>
</evidence>
<dbReference type="WBParaSite" id="jg5989">
    <property type="protein sequence ID" value="jg5989"/>
    <property type="gene ID" value="jg5989"/>
</dbReference>
<organism evidence="1 2">
    <name type="scientific">Ditylenchus dipsaci</name>
    <dbReference type="NCBI Taxonomy" id="166011"/>
    <lineage>
        <taxon>Eukaryota</taxon>
        <taxon>Metazoa</taxon>
        <taxon>Ecdysozoa</taxon>
        <taxon>Nematoda</taxon>
        <taxon>Chromadorea</taxon>
        <taxon>Rhabditida</taxon>
        <taxon>Tylenchina</taxon>
        <taxon>Tylenchomorpha</taxon>
        <taxon>Sphaerularioidea</taxon>
        <taxon>Anguinidae</taxon>
        <taxon>Anguininae</taxon>
        <taxon>Ditylenchus</taxon>
    </lineage>
</organism>
<name>A0A915EJD5_9BILA</name>
<proteinExistence type="predicted"/>
<reference evidence="2" key="1">
    <citation type="submission" date="2022-11" db="UniProtKB">
        <authorList>
            <consortium name="WormBaseParasite"/>
        </authorList>
    </citation>
    <scope>IDENTIFICATION</scope>
</reference>
<accession>A0A915EJD5</accession>
<dbReference type="Proteomes" id="UP000887574">
    <property type="component" value="Unplaced"/>
</dbReference>
<protein>
    <submittedName>
        <fullName evidence="2">Uncharacterized protein</fullName>
    </submittedName>
</protein>